<sequence>MCKLLTADSLLWLMATGCKLRISFAMATKIHGFQINARFRVSISAYAIDATVLLVALT</sequence>
<accession>A0A1M2VBN0</accession>
<evidence type="ECO:0000313" key="1">
    <source>
        <dbReference type="EMBL" id="OJT05002.1"/>
    </source>
</evidence>
<evidence type="ECO:0000313" key="2">
    <source>
        <dbReference type="Proteomes" id="UP000184267"/>
    </source>
</evidence>
<protein>
    <submittedName>
        <fullName evidence="1">Uncharacterized protein</fullName>
    </submittedName>
</protein>
<proteinExistence type="predicted"/>
<keyword evidence="2" id="KW-1185">Reference proteome</keyword>
<dbReference type="Proteomes" id="UP000184267">
    <property type="component" value="Unassembled WGS sequence"/>
</dbReference>
<comment type="caution">
    <text evidence="1">The sequence shown here is derived from an EMBL/GenBank/DDBJ whole genome shotgun (WGS) entry which is preliminary data.</text>
</comment>
<dbReference type="AlphaFoldDB" id="A0A1M2VBN0"/>
<reference evidence="1 2" key="1">
    <citation type="submission" date="2016-10" db="EMBL/GenBank/DDBJ databases">
        <title>Genome sequence of the basidiomycete white-rot fungus Trametes pubescens.</title>
        <authorList>
            <person name="Makela M.R."/>
            <person name="Granchi Z."/>
            <person name="Peng M."/>
            <person name="De Vries R.P."/>
            <person name="Grigoriev I."/>
            <person name="Riley R."/>
            <person name="Hilden K."/>
        </authorList>
    </citation>
    <scope>NUCLEOTIDE SEQUENCE [LARGE SCALE GENOMIC DNA]</scope>
    <source>
        <strain evidence="1 2">FBCC735</strain>
    </source>
</reference>
<gene>
    <name evidence="1" type="ORF">TRAPUB_4215</name>
</gene>
<name>A0A1M2VBN0_TRAPU</name>
<organism evidence="1 2">
    <name type="scientific">Trametes pubescens</name>
    <name type="common">White-rot fungus</name>
    <dbReference type="NCBI Taxonomy" id="154538"/>
    <lineage>
        <taxon>Eukaryota</taxon>
        <taxon>Fungi</taxon>
        <taxon>Dikarya</taxon>
        <taxon>Basidiomycota</taxon>
        <taxon>Agaricomycotina</taxon>
        <taxon>Agaricomycetes</taxon>
        <taxon>Polyporales</taxon>
        <taxon>Polyporaceae</taxon>
        <taxon>Trametes</taxon>
    </lineage>
</organism>
<dbReference type="EMBL" id="MNAD01001498">
    <property type="protein sequence ID" value="OJT05002.1"/>
    <property type="molecule type" value="Genomic_DNA"/>
</dbReference>